<keyword evidence="2 6" id="KW-0547">Nucleotide-binding</keyword>
<feature type="binding site" evidence="6">
    <location>
        <position position="882"/>
    </location>
    <ligand>
        <name>ATP</name>
        <dbReference type="ChEBI" id="CHEBI:30616"/>
    </ligand>
</feature>
<evidence type="ECO:0000313" key="10">
    <source>
        <dbReference type="Proteomes" id="UP000279236"/>
    </source>
</evidence>
<feature type="compositionally biased region" description="Basic and acidic residues" evidence="7">
    <location>
        <begin position="110"/>
        <end position="121"/>
    </location>
</feature>
<dbReference type="AlphaFoldDB" id="A0A427XWG6"/>
<feature type="compositionally biased region" description="Basic and acidic residues" evidence="7">
    <location>
        <begin position="42"/>
        <end position="53"/>
    </location>
</feature>
<feature type="compositionally biased region" description="Acidic residues" evidence="7">
    <location>
        <begin position="1163"/>
        <end position="1175"/>
    </location>
</feature>
<dbReference type="InterPro" id="IPR050339">
    <property type="entry name" value="CC_SR_Kinase"/>
</dbReference>
<evidence type="ECO:0000256" key="3">
    <source>
        <dbReference type="ARBA" id="ARBA00022777"/>
    </source>
</evidence>
<dbReference type="GO" id="GO:0005634">
    <property type="term" value="C:nucleus"/>
    <property type="evidence" value="ECO:0007669"/>
    <property type="project" value="TreeGrafter"/>
</dbReference>
<dbReference type="Pfam" id="PF00069">
    <property type="entry name" value="Pkinase"/>
    <property type="match status" value="1"/>
</dbReference>
<feature type="region of interest" description="Disordered" evidence="7">
    <location>
        <begin position="677"/>
        <end position="716"/>
    </location>
</feature>
<dbReference type="GO" id="GO:0004672">
    <property type="term" value="F:protein kinase activity"/>
    <property type="evidence" value="ECO:0007669"/>
    <property type="project" value="InterPro"/>
</dbReference>
<dbReference type="InterPro" id="IPR008271">
    <property type="entry name" value="Ser/Thr_kinase_AS"/>
</dbReference>
<feature type="region of interest" description="Disordered" evidence="7">
    <location>
        <begin position="155"/>
        <end position="178"/>
    </location>
</feature>
<accession>A0A427XWG6</accession>
<feature type="region of interest" description="Disordered" evidence="7">
    <location>
        <begin position="767"/>
        <end position="787"/>
    </location>
</feature>
<dbReference type="Proteomes" id="UP000279236">
    <property type="component" value="Unassembled WGS sequence"/>
</dbReference>
<dbReference type="STRING" id="105984.A0A427XWG6"/>
<feature type="region of interest" description="Disordered" evidence="7">
    <location>
        <begin position="249"/>
        <end position="276"/>
    </location>
</feature>
<dbReference type="Gene3D" id="3.30.200.20">
    <property type="entry name" value="Phosphorylase Kinase, domain 1"/>
    <property type="match status" value="1"/>
</dbReference>
<evidence type="ECO:0000259" key="8">
    <source>
        <dbReference type="PROSITE" id="PS50011"/>
    </source>
</evidence>
<protein>
    <recommendedName>
        <fullName evidence="8">Protein kinase domain-containing protein</fullName>
    </recommendedName>
</protein>
<comment type="caution">
    <text evidence="9">The sequence shown here is derived from an EMBL/GenBank/DDBJ whole genome shotgun (WGS) entry which is preliminary data.</text>
</comment>
<feature type="region of interest" description="Disordered" evidence="7">
    <location>
        <begin position="1"/>
        <end position="121"/>
    </location>
</feature>
<feature type="region of interest" description="Disordered" evidence="7">
    <location>
        <begin position="368"/>
        <end position="418"/>
    </location>
</feature>
<evidence type="ECO:0000256" key="7">
    <source>
        <dbReference type="SAM" id="MobiDB-lite"/>
    </source>
</evidence>
<feature type="domain" description="Protein kinase" evidence="8">
    <location>
        <begin position="853"/>
        <end position="1156"/>
    </location>
</feature>
<dbReference type="GO" id="GO:0005737">
    <property type="term" value="C:cytoplasm"/>
    <property type="evidence" value="ECO:0007669"/>
    <property type="project" value="TreeGrafter"/>
</dbReference>
<dbReference type="PANTHER" id="PTHR11042:SF189">
    <property type="entry name" value="PROTEIN KINASE DOMAIN-CONTAINING PROTEIN"/>
    <property type="match status" value="1"/>
</dbReference>
<dbReference type="GO" id="GO:0005524">
    <property type="term" value="F:ATP binding"/>
    <property type="evidence" value="ECO:0007669"/>
    <property type="project" value="UniProtKB-UniRule"/>
</dbReference>
<dbReference type="EMBL" id="RSCE01000004">
    <property type="protein sequence ID" value="RSH83182.1"/>
    <property type="molecule type" value="Genomic_DNA"/>
</dbReference>
<dbReference type="PROSITE" id="PS00108">
    <property type="entry name" value="PROTEIN_KINASE_ST"/>
    <property type="match status" value="1"/>
</dbReference>
<feature type="region of interest" description="Disordered" evidence="7">
    <location>
        <begin position="1161"/>
        <end position="1196"/>
    </location>
</feature>
<comment type="similarity">
    <text evidence="5">Belongs to the protein kinase superfamily. Ser/Thr protein kinase family. GCN2 subfamily.</text>
</comment>
<dbReference type="PROSITE" id="PS00107">
    <property type="entry name" value="PROTEIN_KINASE_ATP"/>
    <property type="match status" value="1"/>
</dbReference>
<dbReference type="PROSITE" id="PS50011">
    <property type="entry name" value="PROTEIN_KINASE_DOM"/>
    <property type="match status" value="1"/>
</dbReference>
<feature type="compositionally biased region" description="Polar residues" evidence="7">
    <location>
        <begin position="770"/>
        <end position="782"/>
    </location>
</feature>
<keyword evidence="3" id="KW-0418">Kinase</keyword>
<dbReference type="Gene3D" id="1.10.510.10">
    <property type="entry name" value="Transferase(Phosphotransferase) domain 1"/>
    <property type="match status" value="1"/>
</dbReference>
<evidence type="ECO:0000256" key="2">
    <source>
        <dbReference type="ARBA" id="ARBA00022741"/>
    </source>
</evidence>
<evidence type="ECO:0000313" key="9">
    <source>
        <dbReference type="EMBL" id="RSH83182.1"/>
    </source>
</evidence>
<evidence type="ECO:0000256" key="4">
    <source>
        <dbReference type="ARBA" id="ARBA00022840"/>
    </source>
</evidence>
<dbReference type="RefSeq" id="XP_028477134.1">
    <property type="nucleotide sequence ID" value="XM_028622242.1"/>
</dbReference>
<keyword evidence="4 6" id="KW-0067">ATP-binding</keyword>
<evidence type="ECO:0000256" key="5">
    <source>
        <dbReference type="ARBA" id="ARBA00037982"/>
    </source>
</evidence>
<feature type="compositionally biased region" description="Low complexity" evidence="7">
    <location>
        <begin position="67"/>
        <end position="91"/>
    </location>
</feature>
<keyword evidence="1" id="KW-0808">Transferase</keyword>
<feature type="compositionally biased region" description="Low complexity" evidence="7">
    <location>
        <begin position="508"/>
        <end position="523"/>
    </location>
</feature>
<organism evidence="9 10">
    <name type="scientific">Apiotrichum porosum</name>
    <dbReference type="NCBI Taxonomy" id="105984"/>
    <lineage>
        <taxon>Eukaryota</taxon>
        <taxon>Fungi</taxon>
        <taxon>Dikarya</taxon>
        <taxon>Basidiomycota</taxon>
        <taxon>Agaricomycotina</taxon>
        <taxon>Tremellomycetes</taxon>
        <taxon>Trichosporonales</taxon>
        <taxon>Trichosporonaceae</taxon>
        <taxon>Apiotrichum</taxon>
    </lineage>
</organism>
<dbReference type="SUPFAM" id="SSF56112">
    <property type="entry name" value="Protein kinase-like (PK-like)"/>
    <property type="match status" value="1"/>
</dbReference>
<keyword evidence="10" id="KW-1185">Reference proteome</keyword>
<dbReference type="OrthoDB" id="5337378at2759"/>
<sequence>MPASPAVTPGASARRPTFSEDDGSCACRSPKRARSSPSPRSLDFDKVGDRVVDSVRTPIATPLPLPSRASTRSAGGASMALASALAAPAPGEWGDEAPCAHPATSPCRSPARDKSQRRRELSVPLLSQSLSHFSLSHSTPPLGNDLWPEAMTLASSSTPPLPTPSTVTDTPRRLPHMRRMNTPAPLARELTYPNTAPMPVIHSLLGSPFNTKSRYPYDSRSPSWAARGPKEPQGLVVQWQDTAEWMEDNENTTLSPGQLRARPSSSSDEGSEGCASASSFLSSERYAAKQSMRQTVGIWDDEPNLFGDADHHNPATPNRQLFAPKGKGSAFSARVLSPVLTPPFPTRILPGSSSEEDSPVQPFRLARMPSPNLGASTSADPIPMRSPSAGSFLPRRVNSARRAVDSRQRGTTRGVTYDGFLSVSDAPLLGQRRTSEPNSHSTGDAFAAFLARCGGERATQSELCSTNHRRGSPQPPDLSSEPNDLDLDLSPLRSLARSTVPSLPNRPLPAGLPSSPSAPTLGLRSRLDKRNGVTPKAVKATPTRSQSARIPPRPKIHRGVTDSSVPTFGTPVSQLFGDDKPSPAAFASTGLMKKKGGRMMSLPRFQQMVKTRSWTPAKTEPEAAAGTLHGFSTDTEEIQLDDSDEPDQLSPIRPFRSAPFRRTGHTRVNSTASDITATSPFRRPVGAGHARMSSTASSIGGTRGLRRKGSSMFNSSGSIGSAADMVSDNGSPATPTKALPFIPVQPKFGISTPSPTVSRTCYPFDRRMSIDSTSSPTGTPMASTGGRMRVLSRGPIVRASNPMLASTFRAHSSGGPGPAGPVPSTPAVDSAFAETFMTDAARAAGAGRFERDFTLVQALGSGEFSSVWKVRHKNDGDLWAIKTGRTYTGHKNRLRQLEEVSILKQLSHNPHPGIVKYSDSWEQGGRLYIRTELAECGDLARYLGSLGDTSGLDEGRVWKMLVELSSALEFIHNNGILHLDFKPSNVLLTREGSLKVADFGMSIFLHPHGTSASRCPTPTYDDPQEVPLFPSPLLDRELEGDREYLCPEVLHDAAPGPEADVYSLGILVLEAALNIALPSNGESWIKLRNDDFSDIDEHYVERGHDPDLAAIVATAPGDPLPPAVSAILVGTVKHMMAAEPSYRMTLAELGVLGPMVRTRDAMMTDDDDDDDDDNDEGNRKRRRRRRAGPPLADEEEGWIEYVLGEAPYN</sequence>
<evidence type="ECO:0000256" key="1">
    <source>
        <dbReference type="ARBA" id="ARBA00022679"/>
    </source>
</evidence>
<dbReference type="GeneID" id="39591385"/>
<proteinExistence type="inferred from homology"/>
<evidence type="ECO:0000256" key="6">
    <source>
        <dbReference type="PROSITE-ProRule" id="PRU10141"/>
    </source>
</evidence>
<dbReference type="InterPro" id="IPR011009">
    <property type="entry name" value="Kinase-like_dom_sf"/>
</dbReference>
<reference evidence="9 10" key="1">
    <citation type="submission" date="2018-11" db="EMBL/GenBank/DDBJ databases">
        <title>Genome sequence of Apiotrichum porosum DSM 27194.</title>
        <authorList>
            <person name="Aliyu H."/>
            <person name="Gorte O."/>
            <person name="Ochsenreither K."/>
        </authorList>
    </citation>
    <scope>NUCLEOTIDE SEQUENCE [LARGE SCALE GENOMIC DNA]</scope>
    <source>
        <strain evidence="9 10">DSM 27194</strain>
    </source>
</reference>
<feature type="compositionally biased region" description="Low complexity" evidence="7">
    <location>
        <begin position="477"/>
        <end position="495"/>
    </location>
</feature>
<dbReference type="InterPro" id="IPR000719">
    <property type="entry name" value="Prot_kinase_dom"/>
</dbReference>
<feature type="region of interest" description="Disordered" evidence="7">
    <location>
        <begin position="461"/>
        <end position="566"/>
    </location>
</feature>
<dbReference type="PANTHER" id="PTHR11042">
    <property type="entry name" value="EUKARYOTIC TRANSLATION INITIATION FACTOR 2-ALPHA KINASE EIF2-ALPHA KINASE -RELATED"/>
    <property type="match status" value="1"/>
</dbReference>
<dbReference type="InterPro" id="IPR017441">
    <property type="entry name" value="Protein_kinase_ATP_BS"/>
</dbReference>
<gene>
    <name evidence="9" type="ORF">EHS24_006842</name>
</gene>
<name>A0A427XWG6_9TREE</name>